<organism evidence="1 2">
    <name type="scientific">Marchantia polymorpha</name>
    <name type="common">Common liverwort</name>
    <name type="synonym">Marchantia aquatica</name>
    <dbReference type="NCBI Taxonomy" id="3197"/>
    <lineage>
        <taxon>Eukaryota</taxon>
        <taxon>Viridiplantae</taxon>
        <taxon>Streptophyta</taxon>
        <taxon>Embryophyta</taxon>
        <taxon>Marchantiophyta</taxon>
        <taxon>Marchantiopsida</taxon>
        <taxon>Marchantiidae</taxon>
        <taxon>Marchantiales</taxon>
        <taxon>Marchantiaceae</taxon>
        <taxon>Marchantia</taxon>
    </lineage>
</organism>
<name>A0A2R6XD99_MARPO</name>
<gene>
    <name evidence="1" type="ORF">MARPO_0022s0168</name>
</gene>
<accession>A0A2R6XD99</accession>
<dbReference type="AlphaFoldDB" id="A0A2R6XD99"/>
<evidence type="ECO:0000313" key="1">
    <source>
        <dbReference type="EMBL" id="PTQ44082.1"/>
    </source>
</evidence>
<proteinExistence type="predicted"/>
<protein>
    <submittedName>
        <fullName evidence="1">Uncharacterized protein</fullName>
    </submittedName>
</protein>
<reference evidence="2" key="1">
    <citation type="journal article" date="2017" name="Cell">
        <title>Insights into land plant evolution garnered from the Marchantia polymorpha genome.</title>
        <authorList>
            <person name="Bowman J.L."/>
            <person name="Kohchi T."/>
            <person name="Yamato K.T."/>
            <person name="Jenkins J."/>
            <person name="Shu S."/>
            <person name="Ishizaki K."/>
            <person name="Yamaoka S."/>
            <person name="Nishihama R."/>
            <person name="Nakamura Y."/>
            <person name="Berger F."/>
            <person name="Adam C."/>
            <person name="Aki S.S."/>
            <person name="Althoff F."/>
            <person name="Araki T."/>
            <person name="Arteaga-Vazquez M.A."/>
            <person name="Balasubrmanian S."/>
            <person name="Barry K."/>
            <person name="Bauer D."/>
            <person name="Boehm C.R."/>
            <person name="Briginshaw L."/>
            <person name="Caballero-Perez J."/>
            <person name="Catarino B."/>
            <person name="Chen F."/>
            <person name="Chiyoda S."/>
            <person name="Chovatia M."/>
            <person name="Davies K.M."/>
            <person name="Delmans M."/>
            <person name="Demura T."/>
            <person name="Dierschke T."/>
            <person name="Dolan L."/>
            <person name="Dorantes-Acosta A.E."/>
            <person name="Eklund D.M."/>
            <person name="Florent S.N."/>
            <person name="Flores-Sandoval E."/>
            <person name="Fujiyama A."/>
            <person name="Fukuzawa H."/>
            <person name="Galik B."/>
            <person name="Grimanelli D."/>
            <person name="Grimwood J."/>
            <person name="Grossniklaus U."/>
            <person name="Hamada T."/>
            <person name="Haseloff J."/>
            <person name="Hetherington A.J."/>
            <person name="Higo A."/>
            <person name="Hirakawa Y."/>
            <person name="Hundley H.N."/>
            <person name="Ikeda Y."/>
            <person name="Inoue K."/>
            <person name="Inoue S.I."/>
            <person name="Ishida S."/>
            <person name="Jia Q."/>
            <person name="Kakita M."/>
            <person name="Kanazawa T."/>
            <person name="Kawai Y."/>
            <person name="Kawashima T."/>
            <person name="Kennedy M."/>
            <person name="Kinose K."/>
            <person name="Kinoshita T."/>
            <person name="Kohara Y."/>
            <person name="Koide E."/>
            <person name="Komatsu K."/>
            <person name="Kopischke S."/>
            <person name="Kubo M."/>
            <person name="Kyozuka J."/>
            <person name="Lagercrantz U."/>
            <person name="Lin S.S."/>
            <person name="Lindquist E."/>
            <person name="Lipzen A.M."/>
            <person name="Lu C.W."/>
            <person name="De Luna E."/>
            <person name="Martienssen R.A."/>
            <person name="Minamino N."/>
            <person name="Mizutani M."/>
            <person name="Mizutani M."/>
            <person name="Mochizuki N."/>
            <person name="Monte I."/>
            <person name="Mosher R."/>
            <person name="Nagasaki H."/>
            <person name="Nakagami H."/>
            <person name="Naramoto S."/>
            <person name="Nishitani K."/>
            <person name="Ohtani M."/>
            <person name="Okamoto T."/>
            <person name="Okumura M."/>
            <person name="Phillips J."/>
            <person name="Pollak B."/>
            <person name="Reinders A."/>
            <person name="Rovekamp M."/>
            <person name="Sano R."/>
            <person name="Sawa S."/>
            <person name="Schmid M.W."/>
            <person name="Shirakawa M."/>
            <person name="Solano R."/>
            <person name="Spunde A."/>
            <person name="Suetsugu N."/>
            <person name="Sugano S."/>
            <person name="Sugiyama A."/>
            <person name="Sun R."/>
            <person name="Suzuki Y."/>
            <person name="Takenaka M."/>
            <person name="Takezawa D."/>
            <person name="Tomogane H."/>
            <person name="Tsuzuki M."/>
            <person name="Ueda T."/>
            <person name="Umeda M."/>
            <person name="Ward J.M."/>
            <person name="Watanabe Y."/>
            <person name="Yazaki K."/>
            <person name="Yokoyama R."/>
            <person name="Yoshitake Y."/>
            <person name="Yotsui I."/>
            <person name="Zachgo S."/>
            <person name="Schmutz J."/>
        </authorList>
    </citation>
    <scope>NUCLEOTIDE SEQUENCE [LARGE SCALE GENOMIC DNA]</scope>
    <source>
        <strain evidence="2">Tak-1</strain>
    </source>
</reference>
<dbReference type="Proteomes" id="UP000244005">
    <property type="component" value="Unassembled WGS sequence"/>
</dbReference>
<sequence length="74" mass="8250">MRRKWRACGRMPVTIPAREVSLVGREFLTSDVDTDCYFVPVPLRSTPAAIRRIMDALQGPTLPVALLGRRDGVP</sequence>
<dbReference type="EMBL" id="KZ772694">
    <property type="protein sequence ID" value="PTQ44082.1"/>
    <property type="molecule type" value="Genomic_DNA"/>
</dbReference>
<keyword evidence="2" id="KW-1185">Reference proteome</keyword>
<evidence type="ECO:0000313" key="2">
    <source>
        <dbReference type="Proteomes" id="UP000244005"/>
    </source>
</evidence>